<proteinExistence type="predicted"/>
<dbReference type="Proteomes" id="UP000834106">
    <property type="component" value="Chromosome 23"/>
</dbReference>
<sequence>MFADIKEFKKVVRNYGVMSRTNIRFKVNDAKRVQEDWYENDMISPITDKTLSEMLNKLVPQRRRNTMPTNQEQTSISQFMFMPTPEIVSSQSAIFNKVGLACDAPGISRDDGKGVASPKIRHDQAMSKSGTIFLGEIVEGIGVGFAISEIGEMGRLIQRLVHQHMKSSAMDEFRIENHKDWIPSPLSLAQRTIRAYLISGNKIKAYKTSDNALRISSFRLTGALLNITLKLTLD</sequence>
<reference evidence="1" key="1">
    <citation type="submission" date="2023-05" db="EMBL/GenBank/DDBJ databases">
        <authorList>
            <person name="Huff M."/>
        </authorList>
    </citation>
    <scope>NUCLEOTIDE SEQUENCE</scope>
</reference>
<keyword evidence="2" id="KW-1185">Reference proteome</keyword>
<organism evidence="1 2">
    <name type="scientific">Fraxinus pennsylvanica</name>
    <dbReference type="NCBI Taxonomy" id="56036"/>
    <lineage>
        <taxon>Eukaryota</taxon>
        <taxon>Viridiplantae</taxon>
        <taxon>Streptophyta</taxon>
        <taxon>Embryophyta</taxon>
        <taxon>Tracheophyta</taxon>
        <taxon>Spermatophyta</taxon>
        <taxon>Magnoliopsida</taxon>
        <taxon>eudicotyledons</taxon>
        <taxon>Gunneridae</taxon>
        <taxon>Pentapetalae</taxon>
        <taxon>asterids</taxon>
        <taxon>lamiids</taxon>
        <taxon>Lamiales</taxon>
        <taxon>Oleaceae</taxon>
        <taxon>Oleeae</taxon>
        <taxon>Fraxinus</taxon>
    </lineage>
</organism>
<gene>
    <name evidence="1" type="ORF">FPE_LOCUS34529</name>
</gene>
<name>A0AAD2AG18_9LAMI</name>
<dbReference type="AlphaFoldDB" id="A0AAD2AG18"/>
<evidence type="ECO:0000313" key="2">
    <source>
        <dbReference type="Proteomes" id="UP000834106"/>
    </source>
</evidence>
<protein>
    <submittedName>
        <fullName evidence="1">Uncharacterized protein</fullName>
    </submittedName>
</protein>
<evidence type="ECO:0000313" key="1">
    <source>
        <dbReference type="EMBL" id="CAI9787099.1"/>
    </source>
</evidence>
<accession>A0AAD2AG18</accession>
<dbReference type="EMBL" id="OU503058">
    <property type="protein sequence ID" value="CAI9787099.1"/>
    <property type="molecule type" value="Genomic_DNA"/>
</dbReference>